<sequence>MKTEISNNIFWVGVTDWDLRQFHGHELSTHQGSTYNAYLIIDEKVTLIDTVWTPFADQLLSNISEIIDPGKIDYVIAAHAEVDHSGSLPAVMRHCPEAEIIVSPRGLESIPRYYRQPWHFRSVKTGEQLNLGEKTLTFIEAPMLHWPDNLLTYSAPDNVLFSSDAFGQHFASSGRFNDEVDTAALFAEAEKYYANILTPFSPMVSRKIEEFLALNLSLNMIAPSHGLIWRQNPSQIVAQYQQWAAQQPNNDAVIIYDTMWQATRLMAEAVGEGLVTAGISYKLFNAAASDRNDVITDVFRSKGVVLGSPTFNQGILPTLSPILTDLKGLKFKNKIGAAFGSYGWSGESLSILEQHLNDSGIPVVVPGVKAKWQPDPSDLEACRRLGISLAAAMQNNPA</sequence>
<comment type="similarity">
    <text evidence="1">In the N-terminal section; belongs to the zinc metallo-hydrolase group 3 family.</text>
</comment>
<dbReference type="PROSITE" id="PS50902">
    <property type="entry name" value="FLAVODOXIN_LIKE"/>
    <property type="match status" value="1"/>
</dbReference>
<dbReference type="InterPro" id="IPR045761">
    <property type="entry name" value="ODP_dom"/>
</dbReference>
<evidence type="ECO:0000313" key="3">
    <source>
        <dbReference type="EMBL" id="WWX25098.1"/>
    </source>
</evidence>
<dbReference type="InterPro" id="IPR016440">
    <property type="entry name" value="Rubredoxin-O_OxRdtase"/>
</dbReference>
<proteinExistence type="inferred from homology"/>
<dbReference type="InterPro" id="IPR008254">
    <property type="entry name" value="Flavodoxin/NO_synth"/>
</dbReference>
<name>A0ABZ2J8J9_9CHLR</name>
<evidence type="ECO:0000256" key="1">
    <source>
        <dbReference type="ARBA" id="ARBA00007121"/>
    </source>
</evidence>
<accession>A0ABZ2J8J9</accession>
<dbReference type="SUPFAM" id="SSF52218">
    <property type="entry name" value="Flavoproteins"/>
    <property type="match status" value="1"/>
</dbReference>
<dbReference type="Pfam" id="PF19583">
    <property type="entry name" value="ODP"/>
    <property type="match status" value="1"/>
</dbReference>
<protein>
    <submittedName>
        <fullName evidence="3">MBL fold metallo-hydrolase</fullName>
    </submittedName>
</protein>
<dbReference type="EMBL" id="CP146612">
    <property type="protein sequence ID" value="WWX25098.1"/>
    <property type="molecule type" value="Genomic_DNA"/>
</dbReference>
<dbReference type="CDD" id="cd07709">
    <property type="entry name" value="flavodiiron_proteins_MBL-fold"/>
    <property type="match status" value="1"/>
</dbReference>
<dbReference type="SMART" id="SM00849">
    <property type="entry name" value="Lactamase_B"/>
    <property type="match status" value="1"/>
</dbReference>
<dbReference type="PANTHER" id="PTHR43717">
    <property type="entry name" value="ANAEROBIC NITRIC OXIDE REDUCTASE FLAVORUBREDOXIN"/>
    <property type="match status" value="1"/>
</dbReference>
<dbReference type="InterPro" id="IPR001279">
    <property type="entry name" value="Metallo-B-lactamas"/>
</dbReference>
<feature type="domain" description="Flavodoxin-like" evidence="2">
    <location>
        <begin position="252"/>
        <end position="390"/>
    </location>
</feature>
<dbReference type="Proteomes" id="UP001375370">
    <property type="component" value="Chromosome"/>
</dbReference>
<dbReference type="InterPro" id="IPR036866">
    <property type="entry name" value="RibonucZ/Hydroxyglut_hydro"/>
</dbReference>
<gene>
    <name evidence="3" type="ORF">V8247_07510</name>
</gene>
<dbReference type="InterPro" id="IPR029039">
    <property type="entry name" value="Flavoprotein-like_sf"/>
</dbReference>
<organism evidence="3 4">
    <name type="scientific">Candidatus Dehalogenimonas loeffleri</name>
    <dbReference type="NCBI Taxonomy" id="3127115"/>
    <lineage>
        <taxon>Bacteria</taxon>
        <taxon>Bacillati</taxon>
        <taxon>Chloroflexota</taxon>
        <taxon>Dehalococcoidia</taxon>
        <taxon>Dehalococcoidales</taxon>
        <taxon>Dehalococcoidaceae</taxon>
        <taxon>Dehalogenimonas</taxon>
    </lineage>
</organism>
<dbReference type="Gene3D" id="3.40.50.360">
    <property type="match status" value="1"/>
</dbReference>
<dbReference type="RefSeq" id="WP_338737238.1">
    <property type="nucleotide sequence ID" value="NZ_CP146612.1"/>
</dbReference>
<keyword evidence="4" id="KW-1185">Reference proteome</keyword>
<evidence type="ECO:0000259" key="2">
    <source>
        <dbReference type="PROSITE" id="PS50902"/>
    </source>
</evidence>
<evidence type="ECO:0000313" key="4">
    <source>
        <dbReference type="Proteomes" id="UP001375370"/>
    </source>
</evidence>
<reference evidence="3 4" key="1">
    <citation type="submission" date="2024-03" db="EMBL/GenBank/DDBJ databases">
        <title>A Dehalogenimonas Isolated from Estuarine Sediments Dihaloeliminates Chlorinated Alkanes.</title>
        <authorList>
            <person name="Yang Y."/>
            <person name="Wang H."/>
        </authorList>
    </citation>
    <scope>NUCLEOTIDE SEQUENCE [LARGE SCALE GENOMIC DNA]</scope>
    <source>
        <strain evidence="3 4">W</strain>
    </source>
</reference>
<dbReference type="PANTHER" id="PTHR43717:SF1">
    <property type="entry name" value="ANAEROBIC NITRIC OXIDE REDUCTASE FLAVORUBREDOXIN"/>
    <property type="match status" value="1"/>
</dbReference>
<dbReference type="Pfam" id="PF00258">
    <property type="entry name" value="Flavodoxin_1"/>
    <property type="match status" value="1"/>
</dbReference>
<dbReference type="Gene3D" id="3.60.15.10">
    <property type="entry name" value="Ribonuclease Z/Hydroxyacylglutathione hydrolase-like"/>
    <property type="match status" value="1"/>
</dbReference>
<dbReference type="SUPFAM" id="SSF56281">
    <property type="entry name" value="Metallo-hydrolase/oxidoreductase"/>
    <property type="match status" value="1"/>
</dbReference>
<dbReference type="PIRSF" id="PIRSF005243">
    <property type="entry name" value="ROO"/>
    <property type="match status" value="1"/>
</dbReference>